<evidence type="ECO:0000313" key="3">
    <source>
        <dbReference type="Proteomes" id="UP000293952"/>
    </source>
</evidence>
<protein>
    <recommendedName>
        <fullName evidence="1">Thaumarchaeal output domain-containing protein</fullName>
    </recommendedName>
</protein>
<evidence type="ECO:0000259" key="1">
    <source>
        <dbReference type="Pfam" id="PF18551"/>
    </source>
</evidence>
<dbReference type="RefSeq" id="WP_130093730.1">
    <property type="nucleotide sequence ID" value="NZ_SETE01000004.1"/>
</dbReference>
<name>A0A4Q4KMX7_9FLAO</name>
<dbReference type="EMBL" id="SETE01000004">
    <property type="protein sequence ID" value="RYM33269.1"/>
    <property type="molecule type" value="Genomic_DNA"/>
</dbReference>
<evidence type="ECO:0000313" key="2">
    <source>
        <dbReference type="EMBL" id="RYM33269.1"/>
    </source>
</evidence>
<sequence length="475" mass="54671">MKDINTEIIPSKENDHVIEFAGYTFYTIYNTDSLKTDDIVFYDVIIIQAGDPEFTRHIITRIRGHFNPEHYLKPILLLNQSSLKDPYTNLLDGTLYSLEQIKLILPKLQNILLRIKDLTFSSSLSYEALIIQKVLSYMYSRDMEEMEPFVDFNSGIGYNYPILSVNFSRHEEHQVLNIINIMLEEKLMKKEFLDSVYLCTKCTTGYLSYREVCPKCNSSNATSQDIVHHFPCSYVGPIEDFKNQIDDALNCPKCNKTLRHIGVDYDKPSIINDCLSCGHRFQDFNVKAKCMTCKFDNEVEKLNKSSINALSVTKKGQIMSVSGYVTTSKDLQEIIGTVKMDTFRTMLKYEIERLKQTEGNSNLAVLHLKNSGEAYSTMDNELQRTMLKVLIKAIRKYLPTSSVITFYSSSTILIAINDLPLKIARRLTEEIITLMRELMETNFKNMIVTLEHEVKAVTVKLSSDLQIQQLVKDYI</sequence>
<dbReference type="Pfam" id="PF18551">
    <property type="entry name" value="TackOD1"/>
    <property type="match status" value="1"/>
</dbReference>
<feature type="domain" description="Thaumarchaeal output" evidence="1">
    <location>
        <begin position="132"/>
        <end position="310"/>
    </location>
</feature>
<dbReference type="Proteomes" id="UP000293952">
    <property type="component" value="Unassembled WGS sequence"/>
</dbReference>
<reference evidence="2 3" key="1">
    <citation type="submission" date="2019-02" db="EMBL/GenBank/DDBJ databases">
        <title>Genome sequence of the sea-ice species Brumimicrobium glaciale.</title>
        <authorList>
            <person name="Bowman J.P."/>
        </authorList>
    </citation>
    <scope>NUCLEOTIDE SEQUENCE [LARGE SCALE GENOMIC DNA]</scope>
    <source>
        <strain evidence="2 3">IC156</strain>
    </source>
</reference>
<comment type="caution">
    <text evidence="2">The sequence shown here is derived from an EMBL/GenBank/DDBJ whole genome shotgun (WGS) entry which is preliminary data.</text>
</comment>
<gene>
    <name evidence="2" type="ORF">ERX46_10000</name>
</gene>
<organism evidence="2 3">
    <name type="scientific">Brumimicrobium glaciale</name>
    <dbReference type="NCBI Taxonomy" id="200475"/>
    <lineage>
        <taxon>Bacteria</taxon>
        <taxon>Pseudomonadati</taxon>
        <taxon>Bacteroidota</taxon>
        <taxon>Flavobacteriia</taxon>
        <taxon>Flavobacteriales</taxon>
        <taxon>Crocinitomicaceae</taxon>
        <taxon>Brumimicrobium</taxon>
    </lineage>
</organism>
<proteinExistence type="predicted"/>
<accession>A0A4Q4KMX7</accession>
<dbReference type="OrthoDB" id="8432393at2"/>
<keyword evidence="3" id="KW-1185">Reference proteome</keyword>
<dbReference type="AlphaFoldDB" id="A0A4Q4KMX7"/>
<dbReference type="InterPro" id="IPR040572">
    <property type="entry name" value="TackOD1"/>
</dbReference>